<reference evidence="4 5" key="1">
    <citation type="journal article" date="2019" name="Genome Biol. Evol.">
        <title>Day and night: Metabolic profiles and evolutionary relationships of six axenic non-marine cyanobacteria.</title>
        <authorList>
            <person name="Will S.E."/>
            <person name="Henke P."/>
            <person name="Boedeker C."/>
            <person name="Huang S."/>
            <person name="Brinkmann H."/>
            <person name="Rohde M."/>
            <person name="Jarek M."/>
            <person name="Friedl T."/>
            <person name="Seufert S."/>
            <person name="Schumacher M."/>
            <person name="Overmann J."/>
            <person name="Neumann-Schaal M."/>
            <person name="Petersen J."/>
        </authorList>
    </citation>
    <scope>NUCLEOTIDE SEQUENCE [LARGE SCALE GENOMIC DNA]</scope>
    <source>
        <strain evidence="4 5">PCC 6912</strain>
    </source>
</reference>
<dbReference type="Pfam" id="PF17853">
    <property type="entry name" value="GGDEF_2"/>
    <property type="match status" value="1"/>
</dbReference>
<dbReference type="InterPro" id="IPR025736">
    <property type="entry name" value="PucR_C-HTH_dom"/>
</dbReference>
<evidence type="ECO:0000259" key="2">
    <source>
        <dbReference type="Pfam" id="PF13556"/>
    </source>
</evidence>
<gene>
    <name evidence="4" type="primary">cdaR</name>
    <name evidence="4" type="ORF">PCC6912_26560</name>
</gene>
<dbReference type="OrthoDB" id="9792148at2"/>
<dbReference type="PANTHER" id="PTHR33744">
    <property type="entry name" value="CARBOHYDRATE DIACID REGULATOR"/>
    <property type="match status" value="1"/>
</dbReference>
<dbReference type="RefSeq" id="WP_016875269.1">
    <property type="nucleotide sequence ID" value="NZ_AJLN01000104.1"/>
</dbReference>
<evidence type="ECO:0000256" key="1">
    <source>
        <dbReference type="ARBA" id="ARBA00006754"/>
    </source>
</evidence>
<dbReference type="STRING" id="211165.GCA_000317285_04172"/>
<keyword evidence="5" id="KW-1185">Reference proteome</keyword>
<feature type="domain" description="CdaR GGDEF-like" evidence="3">
    <location>
        <begin position="137"/>
        <end position="294"/>
    </location>
</feature>
<organism evidence="4 5">
    <name type="scientific">Chlorogloeopsis fritschii PCC 6912</name>
    <dbReference type="NCBI Taxonomy" id="211165"/>
    <lineage>
        <taxon>Bacteria</taxon>
        <taxon>Bacillati</taxon>
        <taxon>Cyanobacteriota</taxon>
        <taxon>Cyanophyceae</taxon>
        <taxon>Nostocales</taxon>
        <taxon>Chlorogloeopsidaceae</taxon>
        <taxon>Chlorogloeopsis</taxon>
    </lineage>
</organism>
<comment type="similarity">
    <text evidence="1">Belongs to the CdaR family.</text>
</comment>
<dbReference type="InterPro" id="IPR041522">
    <property type="entry name" value="CdaR_GGDEF"/>
</dbReference>
<dbReference type="EMBL" id="RSCJ01000009">
    <property type="protein sequence ID" value="RUR81787.1"/>
    <property type="molecule type" value="Genomic_DNA"/>
</dbReference>
<evidence type="ECO:0000313" key="5">
    <source>
        <dbReference type="Proteomes" id="UP000268857"/>
    </source>
</evidence>
<comment type="caution">
    <text evidence="4">The sequence shown here is derived from an EMBL/GenBank/DDBJ whole genome shotgun (WGS) entry which is preliminary data.</text>
</comment>
<dbReference type="InterPro" id="IPR051448">
    <property type="entry name" value="CdaR-like_regulators"/>
</dbReference>
<dbReference type="AlphaFoldDB" id="A0A3S1FMM0"/>
<feature type="domain" description="PucR C-terminal helix-turn-helix" evidence="2">
    <location>
        <begin position="342"/>
        <end position="399"/>
    </location>
</feature>
<protein>
    <submittedName>
        <fullName evidence="4">XRE family transcriptional regulator</fullName>
    </submittedName>
</protein>
<name>A0A3S1FMM0_CHLFR</name>
<dbReference type="InterPro" id="IPR042070">
    <property type="entry name" value="PucR_C-HTH_sf"/>
</dbReference>
<dbReference type="Gene3D" id="1.10.10.2840">
    <property type="entry name" value="PucR C-terminal helix-turn-helix domain"/>
    <property type="match status" value="1"/>
</dbReference>
<dbReference type="Pfam" id="PF13556">
    <property type="entry name" value="HTH_30"/>
    <property type="match status" value="1"/>
</dbReference>
<dbReference type="PANTHER" id="PTHR33744:SF15">
    <property type="entry name" value="CARBOHYDRATE DIACID REGULATOR"/>
    <property type="match status" value="1"/>
</dbReference>
<evidence type="ECO:0000313" key="4">
    <source>
        <dbReference type="EMBL" id="RUR81787.1"/>
    </source>
</evidence>
<evidence type="ECO:0000259" key="3">
    <source>
        <dbReference type="Pfam" id="PF17853"/>
    </source>
</evidence>
<accession>A0A3S1FMM0</accession>
<sequence>MKSTLNVSLLNTTTQFEQVATIVAQRVAHLLCAEVFVVDQHACVIASSNPKLVKLYFNHIYQQNSLNYIRFPLSFNTQIGEVIISKPHNGEVISPRLVQEVVELVINQTTVIDTLLNQHQLKDKFIYDLLHNLIDEETTVARYSKLLGIDLNPPRAVILINAADYILISNISHQYKQENIENLIQQRANLVIGSIVSFFQLPNDTICAYLGDGEVVVLKASDTKNLGNWANRGDVPEQCSSSWANLTALKRAARALLMRLQDDTGTSINIGIGRYHPGIRGLAQSYQDARAALSLGSRFRGHNQVHCLDGLGIAAFIGIGDERTKIELATYLLSPLDHEPELIATLDAFFAEDCCPSTTANRLSIHRNTLSYRLDKINLLTGFNPRRFDDAVQMRLALLLRKLSNSR</sequence>
<proteinExistence type="inferred from homology"/>
<dbReference type="Proteomes" id="UP000268857">
    <property type="component" value="Unassembled WGS sequence"/>
</dbReference>